<evidence type="ECO:0000259" key="6">
    <source>
        <dbReference type="Pfam" id="PF03717"/>
    </source>
</evidence>
<keyword evidence="4" id="KW-1133">Transmembrane helix</keyword>
<dbReference type="PANTHER" id="PTHR30627">
    <property type="entry name" value="PEPTIDOGLYCAN D,D-TRANSPEPTIDASE"/>
    <property type="match status" value="1"/>
</dbReference>
<comment type="similarity">
    <text evidence="2">Belongs to the transpeptidase family.</text>
</comment>
<dbReference type="PANTHER" id="PTHR30627:SF24">
    <property type="entry name" value="PENICILLIN-BINDING PROTEIN 4B"/>
    <property type="match status" value="1"/>
</dbReference>
<dbReference type="InterPro" id="IPR036138">
    <property type="entry name" value="PBP_dimer_sf"/>
</dbReference>
<evidence type="ECO:0000256" key="3">
    <source>
        <dbReference type="ARBA" id="ARBA00023136"/>
    </source>
</evidence>
<proteinExistence type="inferred from homology"/>
<evidence type="ECO:0000313" key="7">
    <source>
        <dbReference type="EMBL" id="GIO55789.1"/>
    </source>
</evidence>
<keyword evidence="4" id="KW-0812">Transmembrane</keyword>
<dbReference type="Gene3D" id="3.40.710.10">
    <property type="entry name" value="DD-peptidase/beta-lactamase superfamily"/>
    <property type="match status" value="1"/>
</dbReference>
<feature type="domain" description="Penicillin-binding protein transpeptidase" evidence="5">
    <location>
        <begin position="269"/>
        <end position="583"/>
    </location>
</feature>
<dbReference type="SUPFAM" id="SSF56601">
    <property type="entry name" value="beta-lactamase/transpeptidase-like"/>
    <property type="match status" value="1"/>
</dbReference>
<evidence type="ECO:0000313" key="8">
    <source>
        <dbReference type="Proteomes" id="UP000676601"/>
    </source>
</evidence>
<feature type="domain" description="Penicillin-binding protein dimerisation" evidence="6">
    <location>
        <begin position="62"/>
        <end position="221"/>
    </location>
</feature>
<dbReference type="InterPro" id="IPR005311">
    <property type="entry name" value="PBP_dimer"/>
</dbReference>
<dbReference type="Pfam" id="PF00905">
    <property type="entry name" value="Transpeptidase"/>
    <property type="match status" value="1"/>
</dbReference>
<sequence length="592" mass="64350">MSVKHKQRIFYVLVILSFMMTVLILRLAYIQLVMRVSELPGSRFTMQEMSVLQRERGVVLDSGRGKFYDRNGEPLTGKTVSAAVLFPVSGSIRQEAKDKLNAVTRVLKTDQAAFLKVWDHLSVPLVWPDSRKSDPLALKDSEAKQVRTAGISGIEVLPYTKRYEDASSGMQWIGYLTEQPGQKHLIHTGYAFQEGAAGLEKTLEPLLRGMGPTTAYYTVDGSDQPIPGTGIRIKGPGNAYYPLKFRTTVDLELQRQIEQLAKESGMKEGAVVLLDAQTADVVAMVSLPFYNPLDVHPQQRAWNNRALQAAVPGSIFKTVIAAAALEAGVTTPGETFTCTGAYGKYGLSCPKEHGVITLAEAYAESCNAVFAELAERLTAGEIEAAAHKLGLARTVGWEEKDILGLPLLRPFDHEDSGKIFADPDKADRDGGIRAQTGIGQRDVQVTPLQAANMIVTLLQQGQVHAPRILESVSYANGQLMKELKPHLAPSSLGTVQPATADLITGWMEKVVTEGTGQSIRGAAWPLAGKSGTAQVTINGQPRNHQWFIGYGPVNQPKYAAAVLYQNMSTSSWNQATVLFGRIMNLLAAHPAA</sequence>
<dbReference type="RefSeq" id="WP_306433684.1">
    <property type="nucleotide sequence ID" value="NZ_BORU01000001.1"/>
</dbReference>
<name>A0ABQ4LGY0_9BACL</name>
<comment type="subcellular location">
    <subcellularLocation>
        <location evidence="1">Membrane</location>
    </subcellularLocation>
</comment>
<evidence type="ECO:0000259" key="5">
    <source>
        <dbReference type="Pfam" id="PF00905"/>
    </source>
</evidence>
<protein>
    <submittedName>
        <fullName evidence="7">Penicillin-binding protein 4B</fullName>
    </submittedName>
</protein>
<dbReference type="InterPro" id="IPR012338">
    <property type="entry name" value="Beta-lactam/transpept-like"/>
</dbReference>
<reference evidence="7 8" key="1">
    <citation type="submission" date="2021-03" db="EMBL/GenBank/DDBJ databases">
        <title>Antimicrobial resistance genes in bacteria isolated from Japanese honey, and their potential for conferring macrolide and lincosamide resistance in the American foulbrood pathogen Paenibacillus larvae.</title>
        <authorList>
            <person name="Okamoto M."/>
            <person name="Kumagai M."/>
            <person name="Kanamori H."/>
            <person name="Takamatsu D."/>
        </authorList>
    </citation>
    <scope>NUCLEOTIDE SEQUENCE [LARGE SCALE GENOMIC DNA]</scope>
    <source>
        <strain evidence="7 8">J21TS7</strain>
    </source>
</reference>
<evidence type="ECO:0000256" key="4">
    <source>
        <dbReference type="SAM" id="Phobius"/>
    </source>
</evidence>
<dbReference type="EMBL" id="BORU01000001">
    <property type="protein sequence ID" value="GIO55789.1"/>
    <property type="molecule type" value="Genomic_DNA"/>
</dbReference>
<accession>A0ABQ4LGY0</accession>
<dbReference type="SUPFAM" id="SSF56519">
    <property type="entry name" value="Penicillin binding protein dimerisation domain"/>
    <property type="match status" value="1"/>
</dbReference>
<dbReference type="Gene3D" id="3.90.1310.10">
    <property type="entry name" value="Penicillin-binding protein 2a (Domain 2)"/>
    <property type="match status" value="1"/>
</dbReference>
<dbReference type="Pfam" id="PF03717">
    <property type="entry name" value="PBP_dimer"/>
    <property type="match status" value="1"/>
</dbReference>
<evidence type="ECO:0000256" key="1">
    <source>
        <dbReference type="ARBA" id="ARBA00004370"/>
    </source>
</evidence>
<organism evidence="7 8">
    <name type="scientific">Paenibacillus cineris</name>
    <dbReference type="NCBI Taxonomy" id="237530"/>
    <lineage>
        <taxon>Bacteria</taxon>
        <taxon>Bacillati</taxon>
        <taxon>Bacillota</taxon>
        <taxon>Bacilli</taxon>
        <taxon>Bacillales</taxon>
        <taxon>Paenibacillaceae</taxon>
        <taxon>Paenibacillus</taxon>
    </lineage>
</organism>
<dbReference type="InterPro" id="IPR050515">
    <property type="entry name" value="Beta-lactam/transpept"/>
</dbReference>
<dbReference type="InterPro" id="IPR001460">
    <property type="entry name" value="PCN-bd_Tpept"/>
</dbReference>
<keyword evidence="8" id="KW-1185">Reference proteome</keyword>
<feature type="transmembrane region" description="Helical" evidence="4">
    <location>
        <begin position="9"/>
        <end position="29"/>
    </location>
</feature>
<gene>
    <name evidence="7" type="primary">pbpI</name>
    <name evidence="7" type="ORF">J21TS7_41070</name>
</gene>
<evidence type="ECO:0000256" key="2">
    <source>
        <dbReference type="ARBA" id="ARBA00007171"/>
    </source>
</evidence>
<dbReference type="Proteomes" id="UP000676601">
    <property type="component" value="Unassembled WGS sequence"/>
</dbReference>
<keyword evidence="3 4" id="KW-0472">Membrane</keyword>
<comment type="caution">
    <text evidence="7">The sequence shown here is derived from an EMBL/GenBank/DDBJ whole genome shotgun (WGS) entry which is preliminary data.</text>
</comment>